<feature type="region of interest" description="Disordered" evidence="1">
    <location>
        <begin position="255"/>
        <end position="316"/>
    </location>
</feature>
<feature type="region of interest" description="Disordered" evidence="1">
    <location>
        <begin position="1"/>
        <end position="78"/>
    </location>
</feature>
<dbReference type="Ensembl" id="ENSSFOT00015049680.1">
    <property type="protein sequence ID" value="ENSSFOP00015049030.1"/>
    <property type="gene ID" value="ENSSFOG00015032639.1"/>
</dbReference>
<feature type="compositionally biased region" description="Acidic residues" evidence="1">
    <location>
        <begin position="303"/>
        <end position="316"/>
    </location>
</feature>
<feature type="compositionally biased region" description="Polar residues" evidence="1">
    <location>
        <begin position="255"/>
        <end position="266"/>
    </location>
</feature>
<dbReference type="GeneID" id="108920864"/>
<proteinExistence type="predicted"/>
<dbReference type="PANTHER" id="PTHR16524">
    <property type="entry name" value="CELL DEATH REGULATOR AVEN"/>
    <property type="match status" value="1"/>
</dbReference>
<keyword evidence="3" id="KW-1185">Reference proteome</keyword>
<evidence type="ECO:0008006" key="4">
    <source>
        <dbReference type="Google" id="ProtNLM"/>
    </source>
</evidence>
<evidence type="ECO:0000313" key="3">
    <source>
        <dbReference type="Proteomes" id="UP000694397"/>
    </source>
</evidence>
<dbReference type="PANTHER" id="PTHR16524:SF2">
    <property type="entry name" value="CELL DEATH REGULATOR AVEN"/>
    <property type="match status" value="1"/>
</dbReference>
<organism evidence="2 3">
    <name type="scientific">Scleropages formosus</name>
    <name type="common">Asian bonytongue</name>
    <name type="synonym">Osteoglossum formosum</name>
    <dbReference type="NCBI Taxonomy" id="113540"/>
    <lineage>
        <taxon>Eukaryota</taxon>
        <taxon>Metazoa</taxon>
        <taxon>Chordata</taxon>
        <taxon>Craniata</taxon>
        <taxon>Vertebrata</taxon>
        <taxon>Euteleostomi</taxon>
        <taxon>Actinopterygii</taxon>
        <taxon>Neopterygii</taxon>
        <taxon>Teleostei</taxon>
        <taxon>Osteoglossocephala</taxon>
        <taxon>Osteoglossomorpha</taxon>
        <taxon>Osteoglossiformes</taxon>
        <taxon>Osteoglossidae</taxon>
        <taxon>Scleropages</taxon>
    </lineage>
</organism>
<reference evidence="2 3" key="1">
    <citation type="submission" date="2019-04" db="EMBL/GenBank/DDBJ databases">
        <authorList>
            <consortium name="Wellcome Sanger Institute Data Sharing"/>
        </authorList>
    </citation>
    <scope>NUCLEOTIDE SEQUENCE [LARGE SCALE GENOMIC DNA]</scope>
</reference>
<evidence type="ECO:0000313" key="2">
    <source>
        <dbReference type="Ensembl" id="ENSSFOP00015049030.1"/>
    </source>
</evidence>
<dbReference type="GO" id="GO:0010972">
    <property type="term" value="P:negative regulation of G2/M transition of mitotic cell cycle"/>
    <property type="evidence" value="ECO:0007669"/>
    <property type="project" value="TreeGrafter"/>
</dbReference>
<feature type="compositionally biased region" description="Basic and acidic residues" evidence="1">
    <location>
        <begin position="290"/>
        <end position="302"/>
    </location>
</feature>
<dbReference type="GeneTree" id="ENSGT00390000003299"/>
<dbReference type="RefSeq" id="XP_018585441.2">
    <property type="nucleotide sequence ID" value="XM_018729925.2"/>
</dbReference>
<dbReference type="Proteomes" id="UP000694397">
    <property type="component" value="Chromosome 21"/>
</dbReference>
<dbReference type="CTD" id="57099"/>
<evidence type="ECO:0000256" key="1">
    <source>
        <dbReference type="SAM" id="MobiDB-lite"/>
    </source>
</evidence>
<name>A0A8C9TJD4_SCLFO</name>
<protein>
    <recommendedName>
        <fullName evidence="4">Cell death regulator Aven</fullName>
    </recommendedName>
</protein>
<dbReference type="KEGG" id="sfm:108920864"/>
<gene>
    <name evidence="2" type="primary">aven</name>
</gene>
<reference evidence="2" key="3">
    <citation type="submission" date="2025-09" db="UniProtKB">
        <authorList>
            <consortium name="Ensembl"/>
        </authorList>
    </citation>
    <scope>IDENTIFICATION</scope>
</reference>
<dbReference type="OrthoDB" id="6338233at2759"/>
<feature type="compositionally biased region" description="Basic and acidic residues" evidence="1">
    <location>
        <begin position="14"/>
        <end position="26"/>
    </location>
</feature>
<reference evidence="2" key="2">
    <citation type="submission" date="2025-08" db="UniProtKB">
        <authorList>
            <consortium name="Ensembl"/>
        </authorList>
    </citation>
    <scope>IDENTIFICATION</scope>
</reference>
<dbReference type="InterPro" id="IPR026187">
    <property type="entry name" value="Aven"/>
</dbReference>
<dbReference type="AlphaFoldDB" id="A0A8C9TJD4"/>
<sequence>MDARRNRGPARAYGRGDARTGAERRGRGGARGGRHHRGRFAREFERGRGRRGPHAEAPPSQQCEENLHEDLEDEVPDVFSRRKVESNWSRYEAAEQEERSEEQPTRRGTDYHALLGSAGSSFTQFRLAEEKDWLTESFATCQMSVVSVDLQELAQSLQHLPLALKLNFEQEQLQVSFPVALPTTSRKMNPEGAVIGQVKPSEKVQMESPGYQLTAPASHDISHSGENVPLQISTKSTSLAEDLNEELDFLLTSNTPMKNMNESPATDFSKGKMCVPDPVGDSKLQPFADDQFKSDPGTRTEAAEEDLEDWLDSMIS</sequence>
<accession>A0A8C9TJD4</accession>